<name>M2THQ2_COCH5</name>
<gene>
    <name evidence="2" type="ORF">COCHEDRAFT_1025438</name>
</gene>
<protein>
    <submittedName>
        <fullName evidence="2">Uncharacterized protein</fullName>
    </submittedName>
</protein>
<evidence type="ECO:0000256" key="1">
    <source>
        <dbReference type="SAM" id="MobiDB-lite"/>
    </source>
</evidence>
<organism evidence="2 3">
    <name type="scientific">Cochliobolus heterostrophus (strain C5 / ATCC 48332 / race O)</name>
    <name type="common">Southern corn leaf blight fungus</name>
    <name type="synonym">Bipolaris maydis</name>
    <dbReference type="NCBI Taxonomy" id="701091"/>
    <lineage>
        <taxon>Eukaryota</taxon>
        <taxon>Fungi</taxon>
        <taxon>Dikarya</taxon>
        <taxon>Ascomycota</taxon>
        <taxon>Pezizomycotina</taxon>
        <taxon>Dothideomycetes</taxon>
        <taxon>Pleosporomycetidae</taxon>
        <taxon>Pleosporales</taxon>
        <taxon>Pleosporineae</taxon>
        <taxon>Pleosporaceae</taxon>
        <taxon>Bipolaris</taxon>
    </lineage>
</organism>
<dbReference type="OrthoDB" id="10366305at2759"/>
<feature type="region of interest" description="Disordered" evidence="1">
    <location>
        <begin position="369"/>
        <end position="389"/>
    </location>
</feature>
<proteinExistence type="predicted"/>
<dbReference type="Proteomes" id="UP000016936">
    <property type="component" value="Unassembled WGS sequence"/>
</dbReference>
<keyword evidence="3" id="KW-1185">Reference proteome</keyword>
<accession>M2THQ2</accession>
<dbReference type="HOGENOM" id="CLU_888491_0_0_1"/>
<reference evidence="3" key="2">
    <citation type="journal article" date="2013" name="PLoS Genet.">
        <title>Comparative genome structure, secondary metabolite, and effector coding capacity across Cochliobolus pathogens.</title>
        <authorList>
            <person name="Condon B.J."/>
            <person name="Leng Y."/>
            <person name="Wu D."/>
            <person name="Bushley K.E."/>
            <person name="Ohm R.A."/>
            <person name="Otillar R."/>
            <person name="Martin J."/>
            <person name="Schackwitz W."/>
            <person name="Grimwood J."/>
            <person name="MohdZainudin N."/>
            <person name="Xue C."/>
            <person name="Wang R."/>
            <person name="Manning V.A."/>
            <person name="Dhillon B."/>
            <person name="Tu Z.J."/>
            <person name="Steffenson B.J."/>
            <person name="Salamov A."/>
            <person name="Sun H."/>
            <person name="Lowry S."/>
            <person name="LaButti K."/>
            <person name="Han J."/>
            <person name="Copeland A."/>
            <person name="Lindquist E."/>
            <person name="Barry K."/>
            <person name="Schmutz J."/>
            <person name="Baker S.E."/>
            <person name="Ciuffetti L.M."/>
            <person name="Grigoriev I.V."/>
            <person name="Zhong S."/>
            <person name="Turgeon B.G."/>
        </authorList>
    </citation>
    <scope>NUCLEOTIDE SEQUENCE [LARGE SCALE GENOMIC DNA]</scope>
    <source>
        <strain evidence="3">C5 / ATCC 48332 / race O</strain>
    </source>
</reference>
<dbReference type="EMBL" id="KB445569">
    <property type="protein sequence ID" value="EMD96955.1"/>
    <property type="molecule type" value="Genomic_DNA"/>
</dbReference>
<sequence>MSRWGESGWETAKALLPRRVCSISSPNQLDRDPEWLTIGSYYCAQHSSAHNQGVDSEALVPMEALRICRVAVRFAAPTISVRRFLFEFQPRGAVFSCSDSLGSMHAEASITFSTQLASSDAELHTTQAVCQTGNARITGATHLCMHLSTPCCGRFGVAIASPQPPIATHPTRLTASETRTTFKAHCRDAHVPTAWFTGALRRKNVPRLIGTLAVIASRLAAHLGGGCHAPVRGLSRPQVVATTARSSDRYSNLTEGPCGLLVDSLARLALANVMQCENESGIVGAHALEITSKRFRAFGVYSTAFQSLNKSLPRHCLNFCYVGLASMPGWSMGGRGRIPKQQVFRVPALLVPAKILPLRSLNGHAATTLLPRGPYSPPRDARNLTKLSA</sequence>
<dbReference type="AlphaFoldDB" id="M2THQ2"/>
<reference evidence="2 3" key="1">
    <citation type="journal article" date="2012" name="PLoS Pathog.">
        <title>Diverse lifestyles and strategies of plant pathogenesis encoded in the genomes of eighteen Dothideomycetes fungi.</title>
        <authorList>
            <person name="Ohm R.A."/>
            <person name="Feau N."/>
            <person name="Henrissat B."/>
            <person name="Schoch C.L."/>
            <person name="Horwitz B.A."/>
            <person name="Barry K.W."/>
            <person name="Condon B.J."/>
            <person name="Copeland A.C."/>
            <person name="Dhillon B."/>
            <person name="Glaser F."/>
            <person name="Hesse C.N."/>
            <person name="Kosti I."/>
            <person name="LaButti K."/>
            <person name="Lindquist E.A."/>
            <person name="Lucas S."/>
            <person name="Salamov A.A."/>
            <person name="Bradshaw R.E."/>
            <person name="Ciuffetti L."/>
            <person name="Hamelin R.C."/>
            <person name="Kema G.H.J."/>
            <person name="Lawrence C."/>
            <person name="Scott J.A."/>
            <person name="Spatafora J.W."/>
            <person name="Turgeon B.G."/>
            <person name="de Wit P.J.G.M."/>
            <person name="Zhong S."/>
            <person name="Goodwin S.B."/>
            <person name="Grigoriev I.V."/>
        </authorList>
    </citation>
    <scope>NUCLEOTIDE SEQUENCE [LARGE SCALE GENOMIC DNA]</scope>
    <source>
        <strain evidence="3">C5 / ATCC 48332 / race O</strain>
    </source>
</reference>
<evidence type="ECO:0000313" key="3">
    <source>
        <dbReference type="Proteomes" id="UP000016936"/>
    </source>
</evidence>
<evidence type="ECO:0000313" key="2">
    <source>
        <dbReference type="EMBL" id="EMD96955.1"/>
    </source>
</evidence>